<protein>
    <recommendedName>
        <fullName evidence="5">Tubby C-terminal-like domain-containing protein</fullName>
    </recommendedName>
</protein>
<evidence type="ECO:0000256" key="2">
    <source>
        <dbReference type="SAM" id="MobiDB-lite"/>
    </source>
</evidence>
<gene>
    <name evidence="3" type="ORF">EXIGLDRAFT_725549</name>
</gene>
<evidence type="ECO:0008006" key="5">
    <source>
        <dbReference type="Google" id="ProtNLM"/>
    </source>
</evidence>
<feature type="region of interest" description="Disordered" evidence="2">
    <location>
        <begin position="198"/>
        <end position="222"/>
    </location>
</feature>
<dbReference type="EMBL" id="KV426178">
    <property type="protein sequence ID" value="KZV85746.1"/>
    <property type="molecule type" value="Genomic_DNA"/>
</dbReference>
<accession>A0A165DZI2</accession>
<name>A0A165DZI2_EXIGL</name>
<dbReference type="InterPro" id="IPR038595">
    <property type="entry name" value="LOR_sf"/>
</dbReference>
<dbReference type="OrthoDB" id="97518at2759"/>
<dbReference type="Proteomes" id="UP000077266">
    <property type="component" value="Unassembled WGS sequence"/>
</dbReference>
<evidence type="ECO:0000313" key="3">
    <source>
        <dbReference type="EMBL" id="KZV85746.1"/>
    </source>
</evidence>
<dbReference type="Gene3D" id="2.40.160.200">
    <property type="entry name" value="LURP1-related"/>
    <property type="match status" value="1"/>
</dbReference>
<dbReference type="InterPro" id="IPR007612">
    <property type="entry name" value="LOR"/>
</dbReference>
<dbReference type="AlphaFoldDB" id="A0A165DZI2"/>
<dbReference type="SUPFAM" id="SSF54518">
    <property type="entry name" value="Tubby C-terminal domain-like"/>
    <property type="match status" value="1"/>
</dbReference>
<keyword evidence="4" id="KW-1185">Reference proteome</keyword>
<organism evidence="3 4">
    <name type="scientific">Exidia glandulosa HHB12029</name>
    <dbReference type="NCBI Taxonomy" id="1314781"/>
    <lineage>
        <taxon>Eukaryota</taxon>
        <taxon>Fungi</taxon>
        <taxon>Dikarya</taxon>
        <taxon>Basidiomycota</taxon>
        <taxon>Agaricomycotina</taxon>
        <taxon>Agaricomycetes</taxon>
        <taxon>Auriculariales</taxon>
        <taxon>Exidiaceae</taxon>
        <taxon>Exidia</taxon>
    </lineage>
</organism>
<sequence length="222" mass="23658">MFSAFSSHHTTLSLSFAPRGPGGTVDFVRDDDGTVILRARPWAPFTGGRKDLLDSAGNVLLTHCKNRDGDIDAAGHNIPRNVKFYALGTGADSENSRAVILHVTQSFGGTFTASYINTNTSEDSDIIFRTRNTLGVQHRTIDFTLGSNGTGRRVARLSLPSKIFDPDDRYSLAVEPGVDAALIAVLCLCVDERLGAGIPPPPPTDGDGDDEVVPVISYSSAP</sequence>
<evidence type="ECO:0000256" key="1">
    <source>
        <dbReference type="ARBA" id="ARBA00005437"/>
    </source>
</evidence>
<dbReference type="InParanoid" id="A0A165DZI2"/>
<dbReference type="Pfam" id="PF04525">
    <property type="entry name" value="LOR"/>
    <property type="match status" value="1"/>
</dbReference>
<evidence type="ECO:0000313" key="4">
    <source>
        <dbReference type="Proteomes" id="UP000077266"/>
    </source>
</evidence>
<dbReference type="InterPro" id="IPR025659">
    <property type="entry name" value="Tubby-like_C"/>
</dbReference>
<reference evidence="3 4" key="1">
    <citation type="journal article" date="2016" name="Mol. Biol. Evol.">
        <title>Comparative Genomics of Early-Diverging Mushroom-Forming Fungi Provides Insights into the Origins of Lignocellulose Decay Capabilities.</title>
        <authorList>
            <person name="Nagy L.G."/>
            <person name="Riley R."/>
            <person name="Tritt A."/>
            <person name="Adam C."/>
            <person name="Daum C."/>
            <person name="Floudas D."/>
            <person name="Sun H."/>
            <person name="Yadav J.S."/>
            <person name="Pangilinan J."/>
            <person name="Larsson K.H."/>
            <person name="Matsuura K."/>
            <person name="Barry K."/>
            <person name="Labutti K."/>
            <person name="Kuo R."/>
            <person name="Ohm R.A."/>
            <person name="Bhattacharya S.S."/>
            <person name="Shirouzu T."/>
            <person name="Yoshinaga Y."/>
            <person name="Martin F.M."/>
            <person name="Grigoriev I.V."/>
            <person name="Hibbett D.S."/>
        </authorList>
    </citation>
    <scope>NUCLEOTIDE SEQUENCE [LARGE SCALE GENOMIC DNA]</scope>
    <source>
        <strain evidence="3 4">HHB12029</strain>
    </source>
</reference>
<comment type="similarity">
    <text evidence="1">Belongs to the LOR family.</text>
</comment>
<proteinExistence type="inferred from homology"/>